<keyword evidence="3" id="KW-1185">Reference proteome</keyword>
<sequence length="161" mass="18138">MYFILSVVALFLLSACADGVTGSSQQNELGEPYRVALEELISTDTALNENMEYISLDFDKGLPLKDSDKKSIEDYLHSKYNVKIYNLTYEELIEEGLSEQSESTLKGILLKIEKQEKQSDNNIAIEVSKYRANEGALSAKITLTYEEGKWKVATHTPTRES</sequence>
<evidence type="ECO:0008006" key="4">
    <source>
        <dbReference type="Google" id="ProtNLM"/>
    </source>
</evidence>
<reference evidence="2 3" key="1">
    <citation type="submission" date="2015-08" db="EMBL/GenBank/DDBJ databases">
        <title>Draft genome sequence of cellulolytic and xylanolytic Paenibacillus sp. A59, isolated from a decaying forest soil from Patagonia, Argentina.</title>
        <authorList>
            <person name="Ghio S."/>
            <person name="Caceres A.M."/>
            <person name="Talia P."/>
            <person name="Grasso D."/>
            <person name="Campos E."/>
        </authorList>
    </citation>
    <scope>NUCLEOTIDE SEQUENCE [LARGE SCALE GENOMIC DNA]</scope>
    <source>
        <strain evidence="2 3">A59</strain>
    </source>
</reference>
<feature type="signal peptide" evidence="1">
    <location>
        <begin position="1"/>
        <end position="17"/>
    </location>
</feature>
<name>A0A0M9BRQ1_9BACL</name>
<dbReference type="EMBL" id="LITU01000050">
    <property type="protein sequence ID" value="KOY16772.1"/>
    <property type="molecule type" value="Genomic_DNA"/>
</dbReference>
<accession>A0A0M9BRQ1</accession>
<evidence type="ECO:0000256" key="1">
    <source>
        <dbReference type="SAM" id="SignalP"/>
    </source>
</evidence>
<proteinExistence type="predicted"/>
<evidence type="ECO:0000313" key="2">
    <source>
        <dbReference type="EMBL" id="KOY16772.1"/>
    </source>
</evidence>
<keyword evidence="1" id="KW-0732">Signal</keyword>
<feature type="chain" id="PRO_5005832589" description="DUF4878 domain-containing protein" evidence="1">
    <location>
        <begin position="18"/>
        <end position="161"/>
    </location>
</feature>
<dbReference type="RefSeq" id="WP_053780249.1">
    <property type="nucleotide sequence ID" value="NZ_LITU01000050.1"/>
</dbReference>
<dbReference type="AlphaFoldDB" id="A0A0M9BRQ1"/>
<gene>
    <name evidence="2" type="ORF">AMS66_07770</name>
</gene>
<evidence type="ECO:0000313" key="3">
    <source>
        <dbReference type="Proteomes" id="UP000037688"/>
    </source>
</evidence>
<organism evidence="2 3">
    <name type="scientific">Paenibacillus xylanivorans</name>
    <dbReference type="NCBI Taxonomy" id="1705561"/>
    <lineage>
        <taxon>Bacteria</taxon>
        <taxon>Bacillati</taxon>
        <taxon>Bacillota</taxon>
        <taxon>Bacilli</taxon>
        <taxon>Bacillales</taxon>
        <taxon>Paenibacillaceae</taxon>
        <taxon>Paenibacillus</taxon>
    </lineage>
</organism>
<dbReference type="PATRIC" id="fig|1705561.3.peg.1383"/>
<dbReference type="Proteomes" id="UP000037688">
    <property type="component" value="Unassembled WGS sequence"/>
</dbReference>
<protein>
    <recommendedName>
        <fullName evidence="4">DUF4878 domain-containing protein</fullName>
    </recommendedName>
</protein>
<comment type="caution">
    <text evidence="2">The sequence shown here is derived from an EMBL/GenBank/DDBJ whole genome shotgun (WGS) entry which is preliminary data.</text>
</comment>